<feature type="region of interest" description="Disordered" evidence="7">
    <location>
        <begin position="441"/>
        <end position="462"/>
    </location>
</feature>
<keyword evidence="2 6" id="KW-0479">Metal-binding</keyword>
<dbReference type="GO" id="GO:0051213">
    <property type="term" value="F:dioxygenase activity"/>
    <property type="evidence" value="ECO:0007669"/>
    <property type="project" value="UniProtKB-KW"/>
</dbReference>
<dbReference type="CDD" id="cd09817">
    <property type="entry name" value="linoleate_diol_synthase_like"/>
    <property type="match status" value="1"/>
</dbReference>
<reference evidence="8" key="1">
    <citation type="journal article" date="2020" name="Stud. Mycol.">
        <title>101 Dothideomycetes genomes: a test case for predicting lifestyles and emergence of pathogens.</title>
        <authorList>
            <person name="Haridas S."/>
            <person name="Albert R."/>
            <person name="Binder M."/>
            <person name="Bloem J."/>
            <person name="Labutti K."/>
            <person name="Salamov A."/>
            <person name="Andreopoulos B."/>
            <person name="Baker S."/>
            <person name="Barry K."/>
            <person name="Bills G."/>
            <person name="Bluhm B."/>
            <person name="Cannon C."/>
            <person name="Castanera R."/>
            <person name="Culley D."/>
            <person name="Daum C."/>
            <person name="Ezra D."/>
            <person name="Gonzalez J."/>
            <person name="Henrissat B."/>
            <person name="Kuo A."/>
            <person name="Liang C."/>
            <person name="Lipzen A."/>
            <person name="Lutzoni F."/>
            <person name="Magnuson J."/>
            <person name="Mondo S."/>
            <person name="Nolan M."/>
            <person name="Ohm R."/>
            <person name="Pangilinan J."/>
            <person name="Park H.-J."/>
            <person name="Ramirez L."/>
            <person name="Alfaro M."/>
            <person name="Sun H."/>
            <person name="Tritt A."/>
            <person name="Yoshinaga Y."/>
            <person name="Zwiers L.-H."/>
            <person name="Turgeon B."/>
            <person name="Goodwin S."/>
            <person name="Spatafora J."/>
            <person name="Crous P."/>
            <person name="Grigoriev I."/>
        </authorList>
    </citation>
    <scope>NUCLEOTIDE SEQUENCE</scope>
    <source>
        <strain evidence="8">ATCC 16933</strain>
    </source>
</reference>
<dbReference type="InterPro" id="IPR034812">
    <property type="entry name" value="Ppo-like_N"/>
</dbReference>
<dbReference type="GO" id="GO:0005506">
    <property type="term" value="F:iron ion binding"/>
    <property type="evidence" value="ECO:0007669"/>
    <property type="project" value="InterPro"/>
</dbReference>
<organism evidence="8 9">
    <name type="scientific">Lineolata rhizophorae</name>
    <dbReference type="NCBI Taxonomy" id="578093"/>
    <lineage>
        <taxon>Eukaryota</taxon>
        <taxon>Fungi</taxon>
        <taxon>Dikarya</taxon>
        <taxon>Ascomycota</taxon>
        <taxon>Pezizomycotina</taxon>
        <taxon>Dothideomycetes</taxon>
        <taxon>Dothideomycetes incertae sedis</taxon>
        <taxon>Lineolatales</taxon>
        <taxon>Lineolataceae</taxon>
        <taxon>Lineolata</taxon>
    </lineage>
</organism>
<dbReference type="Proteomes" id="UP000799766">
    <property type="component" value="Unassembled WGS sequence"/>
</dbReference>
<dbReference type="PROSITE" id="PS50292">
    <property type="entry name" value="PEROXIDASE_3"/>
    <property type="match status" value="1"/>
</dbReference>
<dbReference type="GO" id="GO:0006979">
    <property type="term" value="P:response to oxidative stress"/>
    <property type="evidence" value="ECO:0007669"/>
    <property type="project" value="InterPro"/>
</dbReference>
<feature type="region of interest" description="Disordered" evidence="7">
    <location>
        <begin position="1"/>
        <end position="27"/>
    </location>
</feature>
<dbReference type="Pfam" id="PF03098">
    <property type="entry name" value="An_peroxidase"/>
    <property type="match status" value="2"/>
</dbReference>
<protein>
    <submittedName>
        <fullName evidence="8">Heme peroxidase</fullName>
    </submittedName>
</protein>
<keyword evidence="5 6" id="KW-0408">Iron</keyword>
<evidence type="ECO:0000256" key="7">
    <source>
        <dbReference type="SAM" id="MobiDB-lite"/>
    </source>
</evidence>
<dbReference type="GO" id="GO:0016705">
    <property type="term" value="F:oxidoreductase activity, acting on paired donors, with incorporation or reduction of molecular oxygen"/>
    <property type="evidence" value="ECO:0007669"/>
    <property type="project" value="InterPro"/>
</dbReference>
<dbReference type="InterPro" id="IPR010255">
    <property type="entry name" value="Haem_peroxidase_sf"/>
</dbReference>
<keyword evidence="4" id="KW-0560">Oxidoreductase</keyword>
<evidence type="ECO:0000313" key="9">
    <source>
        <dbReference type="Proteomes" id="UP000799766"/>
    </source>
</evidence>
<keyword evidence="9" id="KW-1185">Reference proteome</keyword>
<dbReference type="SUPFAM" id="SSF48113">
    <property type="entry name" value="Heme-dependent peroxidases"/>
    <property type="match status" value="1"/>
</dbReference>
<evidence type="ECO:0000256" key="1">
    <source>
        <dbReference type="ARBA" id="ARBA00011881"/>
    </source>
</evidence>
<accession>A0A6A6P9H5</accession>
<dbReference type="PANTHER" id="PTHR11903">
    <property type="entry name" value="PROSTAGLANDIN G/H SYNTHASE"/>
    <property type="match status" value="1"/>
</dbReference>
<dbReference type="InterPro" id="IPR050783">
    <property type="entry name" value="Oxylipin_biosynth_metab"/>
</dbReference>
<dbReference type="GO" id="GO:0006631">
    <property type="term" value="P:fatty acid metabolic process"/>
    <property type="evidence" value="ECO:0007669"/>
    <property type="project" value="UniProtKB-ARBA"/>
</dbReference>
<sequence length="1103" mass="124461">MAAVTEKENQNGAPPEPASPSQLDEIRSEVDGKFKALVGLINAMKRPVPNETGDGTELDKEDYHTDVKDVVSNSLSDLAHLGISDIGTLIKLQRNKMTGDLVDDKTYLMEGLIKVAASLPNNSKNAKTITNEFLTQLWGDLDHPPLSYLGDQYGYRQPDGSFNSLLYPHVGKAGMPYARTAKPAIMQPAALPDPGVIFDSIMARKVHEPHPNRISSMLFYVATIIIHDLFRTDHHDFRKSNTSSYLDLSPLYGSNAEEQKQMRTFEDGKLKPDCFSESRLLLQPPGVGCILIMFNRFHNYVVEQLALINEGGRFTRPQEGVYGGHIRTMEEYDEHLFQTGRLITCGLYINIVLIDYVRTILNLNKTESDWQLNPRVDIPNGPPMGVGNQVSAEFNLVYRWHSAISERDEKWTIGLWKEMFGDADPKTMSMPEFFKKLRDMSDKVPENPPERPFAGLNRKEDGTYDDDDLVSILTESIEDCANSFGAQRVPEVMRVIEILGMEQARTWHVATLNEFRKHFHLTPHRTFEDINPDVAEELRRLYDHPDLVELYPGLVAESAKKPMVPASGLTPSYTVSRAVLSDAVALVRGDRFYTIDYHPKKLTNWGFATANSDTSVNHGCVFYKLFLRAFPHHFESNSVYAHFPLTIPSEMKTVLTTLDKDHVFNFDKPKKKGDEHMIFRYSTAETILSNQEIFKVTWGKAMEFLMGPAVKDFMLAGDGYKNAQSRKMMSEALYISDWDKEVKAFYETVVTQLLHKKSYKLAGTNQVDVIRDVGNLAHVHFCAELFSLPLKTEERPHGIFTEHELYLIMAAVFVCVFFDVDPASSFPVHQAAYKVTQQLGKLVEANVAAIKRAGVFSSVMQALFPKETKLKSYGIHMIKRLLASGMDVKELVWGHILGTAGGMVPNQGQLLGQTLDYFFSEGTEHLPELNRLAKEDTEEADKKLMHYMLEGSRLYGETGVFRYVTKETEINDGGRIIKCKPGDKIMINFRAASRDPDIFPNPDKLDLDRPIESYIHLGSGPHQCLGLPMVRISLTTMLKAIARLDNLRPAPGPQGKVHKVTKPFGPGDTLPESVHYHAYLTVNHDRYFPFPCSMKINWDGPLP</sequence>
<dbReference type="PANTHER" id="PTHR11903:SF13">
    <property type="entry name" value="LINOLEATE 10R-LIPOXYGENASE"/>
    <property type="match status" value="1"/>
</dbReference>
<dbReference type="EMBL" id="MU001673">
    <property type="protein sequence ID" value="KAF2460437.1"/>
    <property type="molecule type" value="Genomic_DNA"/>
</dbReference>
<dbReference type="SUPFAM" id="SSF48264">
    <property type="entry name" value="Cytochrome P450"/>
    <property type="match status" value="1"/>
</dbReference>
<evidence type="ECO:0000256" key="3">
    <source>
        <dbReference type="ARBA" id="ARBA00022964"/>
    </source>
</evidence>
<evidence type="ECO:0000313" key="8">
    <source>
        <dbReference type="EMBL" id="KAF2460437.1"/>
    </source>
</evidence>
<dbReference type="Pfam" id="PF00067">
    <property type="entry name" value="p450"/>
    <property type="match status" value="1"/>
</dbReference>
<dbReference type="PRINTS" id="PR00457">
    <property type="entry name" value="ANPEROXIDASE"/>
</dbReference>
<proteinExistence type="predicted"/>
<dbReference type="OrthoDB" id="823504at2759"/>
<keyword evidence="3" id="KW-0223">Dioxygenase</keyword>
<dbReference type="CDD" id="cd20612">
    <property type="entry name" value="CYP_LDS-like_C"/>
    <property type="match status" value="1"/>
</dbReference>
<feature type="binding site" description="axial binding residue" evidence="6">
    <location>
        <position position="401"/>
    </location>
    <ligand>
        <name>heme b</name>
        <dbReference type="ChEBI" id="CHEBI:60344"/>
    </ligand>
    <ligandPart>
        <name>Fe</name>
        <dbReference type="ChEBI" id="CHEBI:18248"/>
    </ligandPart>
</feature>
<dbReference type="GO" id="GO:0004601">
    <property type="term" value="F:peroxidase activity"/>
    <property type="evidence" value="ECO:0007669"/>
    <property type="project" value="UniProtKB-KW"/>
</dbReference>
<dbReference type="Gene3D" id="1.10.630.10">
    <property type="entry name" value="Cytochrome P450"/>
    <property type="match status" value="1"/>
</dbReference>
<keyword evidence="6" id="KW-0349">Heme</keyword>
<dbReference type="GO" id="GO:0020037">
    <property type="term" value="F:heme binding"/>
    <property type="evidence" value="ECO:0007669"/>
    <property type="project" value="InterPro"/>
</dbReference>
<evidence type="ECO:0000256" key="2">
    <source>
        <dbReference type="ARBA" id="ARBA00022723"/>
    </source>
</evidence>
<evidence type="ECO:0000256" key="4">
    <source>
        <dbReference type="ARBA" id="ARBA00023002"/>
    </source>
</evidence>
<dbReference type="InterPro" id="IPR001128">
    <property type="entry name" value="Cyt_P450"/>
</dbReference>
<evidence type="ECO:0000256" key="5">
    <source>
        <dbReference type="ARBA" id="ARBA00023004"/>
    </source>
</evidence>
<dbReference type="InterPro" id="IPR037120">
    <property type="entry name" value="Haem_peroxidase_sf_animal"/>
</dbReference>
<name>A0A6A6P9H5_9PEZI</name>
<dbReference type="Gene3D" id="1.10.640.10">
    <property type="entry name" value="Haem peroxidase domain superfamily, animal type"/>
    <property type="match status" value="1"/>
</dbReference>
<dbReference type="InterPro" id="IPR036396">
    <property type="entry name" value="Cyt_P450_sf"/>
</dbReference>
<comment type="subunit">
    <text evidence="1">Homotetramer.</text>
</comment>
<dbReference type="GO" id="GO:0004497">
    <property type="term" value="F:monooxygenase activity"/>
    <property type="evidence" value="ECO:0007669"/>
    <property type="project" value="InterPro"/>
</dbReference>
<dbReference type="InterPro" id="IPR019791">
    <property type="entry name" value="Haem_peroxidase_animal"/>
</dbReference>
<keyword evidence="8" id="KW-0575">Peroxidase</keyword>
<evidence type="ECO:0000256" key="6">
    <source>
        <dbReference type="PIRSR" id="PIRSR619791-2"/>
    </source>
</evidence>
<gene>
    <name evidence="8" type="ORF">BDY21DRAFT_384064</name>
</gene>
<dbReference type="AlphaFoldDB" id="A0A6A6P9H5"/>